<proteinExistence type="predicted"/>
<sequence length="375" mass="38974">MSDVISLLILVALLLGNAFFVAAEFALVSARVDQIEPRAEAGSARAVKTLAAMRNVSQMMAGAQLGITLCSLGLGAVGEPAVAHLIEAPLHAVGVPDALLHPIALVIALSIVTVLHMVLGEMVPKNITLAGPDNAAIALGPPLAAFTRLLKPVIWAFNTTANVFVRLFGATPTDEIAASFDETEIRSMITQSRQEGLLGTEVSELAAGALQFEQHTVEDVLLPMDTVVTVPRSTTPRQLEAVVAEHGFSRYPVHGDDGALLGFVHVKDALGVGGADRDRPMPDDLVTPLVPIAPDTKLPEVLSEMRAQGSHLGGVVSSDGGERRTVGLVALEDVLELLIGDVRDAAAEQAKVLADRAARGRGRGGQPAGAGAGGR</sequence>
<evidence type="ECO:0000256" key="9">
    <source>
        <dbReference type="SAM" id="Phobius"/>
    </source>
</evidence>
<dbReference type="InterPro" id="IPR051676">
    <property type="entry name" value="UPF0053_domain"/>
</dbReference>
<evidence type="ECO:0000313" key="13">
    <source>
        <dbReference type="Proteomes" id="UP000199546"/>
    </source>
</evidence>
<feature type="domain" description="CBS" evidence="10">
    <location>
        <begin position="285"/>
        <end position="345"/>
    </location>
</feature>
<dbReference type="STRING" id="1296565.SAMN05660657_00316"/>
<evidence type="ECO:0000259" key="11">
    <source>
        <dbReference type="PROSITE" id="PS51846"/>
    </source>
</evidence>
<feature type="domain" description="CNNM transmembrane" evidence="11">
    <location>
        <begin position="1"/>
        <end position="202"/>
    </location>
</feature>
<dbReference type="PANTHER" id="PTHR43099">
    <property type="entry name" value="UPF0053 PROTEIN YRKA"/>
    <property type="match status" value="1"/>
</dbReference>
<keyword evidence="6 8" id="KW-0472">Membrane</keyword>
<evidence type="ECO:0000256" key="2">
    <source>
        <dbReference type="ARBA" id="ARBA00022475"/>
    </source>
</evidence>
<dbReference type="InterPro" id="IPR000644">
    <property type="entry name" value="CBS_dom"/>
</dbReference>
<dbReference type="Pfam" id="PF01595">
    <property type="entry name" value="CNNM"/>
    <property type="match status" value="1"/>
</dbReference>
<dbReference type="Gene3D" id="3.10.580.10">
    <property type="entry name" value="CBS-domain"/>
    <property type="match status" value="1"/>
</dbReference>
<dbReference type="SMART" id="SM00116">
    <property type="entry name" value="CBS"/>
    <property type="match status" value="2"/>
</dbReference>
<feature type="domain" description="CBS" evidence="10">
    <location>
        <begin position="221"/>
        <end position="279"/>
    </location>
</feature>
<evidence type="ECO:0000256" key="6">
    <source>
        <dbReference type="ARBA" id="ARBA00023136"/>
    </source>
</evidence>
<keyword evidence="5 8" id="KW-1133">Transmembrane helix</keyword>
<dbReference type="Proteomes" id="UP000199546">
    <property type="component" value="Unassembled WGS sequence"/>
</dbReference>
<accession>A0A1I6X9E0</accession>
<protein>
    <submittedName>
        <fullName evidence="12">Hemolysin, contains CBS domains</fullName>
    </submittedName>
</protein>
<dbReference type="PANTHER" id="PTHR43099:SF5">
    <property type="entry name" value="HLYC_CORC FAMILY TRANSPORTER"/>
    <property type="match status" value="1"/>
</dbReference>
<evidence type="ECO:0000313" key="12">
    <source>
        <dbReference type="EMBL" id="SFT34998.1"/>
    </source>
</evidence>
<dbReference type="InterPro" id="IPR046342">
    <property type="entry name" value="CBS_dom_sf"/>
</dbReference>
<keyword evidence="7" id="KW-0129">CBS domain</keyword>
<evidence type="ECO:0000259" key="10">
    <source>
        <dbReference type="PROSITE" id="PS51371"/>
    </source>
</evidence>
<feature type="transmembrane region" description="Helical" evidence="9">
    <location>
        <begin position="99"/>
        <end position="119"/>
    </location>
</feature>
<keyword evidence="4" id="KW-0677">Repeat</keyword>
<keyword evidence="3 8" id="KW-0812">Transmembrane</keyword>
<name>A0A1I6X9E0_9ACTN</name>
<reference evidence="13" key="1">
    <citation type="submission" date="2016-10" db="EMBL/GenBank/DDBJ databases">
        <authorList>
            <person name="Varghese N."/>
            <person name="Submissions S."/>
        </authorList>
    </citation>
    <scope>NUCLEOTIDE SEQUENCE [LARGE SCALE GENOMIC DNA]</scope>
    <source>
        <strain evidence="13">DSM 46136</strain>
    </source>
</reference>
<organism evidence="12 13">
    <name type="scientific">Geodermatophilus amargosae</name>
    <dbReference type="NCBI Taxonomy" id="1296565"/>
    <lineage>
        <taxon>Bacteria</taxon>
        <taxon>Bacillati</taxon>
        <taxon>Actinomycetota</taxon>
        <taxon>Actinomycetes</taxon>
        <taxon>Geodermatophilales</taxon>
        <taxon>Geodermatophilaceae</taxon>
        <taxon>Geodermatophilus</taxon>
    </lineage>
</organism>
<evidence type="ECO:0000256" key="3">
    <source>
        <dbReference type="ARBA" id="ARBA00022692"/>
    </source>
</evidence>
<evidence type="ECO:0000256" key="8">
    <source>
        <dbReference type="PROSITE-ProRule" id="PRU01193"/>
    </source>
</evidence>
<dbReference type="AlphaFoldDB" id="A0A1I6X9E0"/>
<evidence type="ECO:0000256" key="5">
    <source>
        <dbReference type="ARBA" id="ARBA00022989"/>
    </source>
</evidence>
<dbReference type="Pfam" id="PF00571">
    <property type="entry name" value="CBS"/>
    <property type="match status" value="2"/>
</dbReference>
<dbReference type="InterPro" id="IPR044751">
    <property type="entry name" value="Ion_transp-like_CBS"/>
</dbReference>
<comment type="subcellular location">
    <subcellularLocation>
        <location evidence="1">Cell membrane</location>
        <topology evidence="1">Multi-pass membrane protein</topology>
    </subcellularLocation>
</comment>
<dbReference type="PROSITE" id="PS51846">
    <property type="entry name" value="CNNM"/>
    <property type="match status" value="1"/>
</dbReference>
<gene>
    <name evidence="12" type="ORF">SAMN05660657_00316</name>
</gene>
<dbReference type="GO" id="GO:0005886">
    <property type="term" value="C:plasma membrane"/>
    <property type="evidence" value="ECO:0007669"/>
    <property type="project" value="UniProtKB-SubCell"/>
</dbReference>
<dbReference type="CDD" id="cd04590">
    <property type="entry name" value="CBS_pair_CorC_HlyC_assoc"/>
    <property type="match status" value="1"/>
</dbReference>
<dbReference type="PROSITE" id="PS51371">
    <property type="entry name" value="CBS"/>
    <property type="match status" value="2"/>
</dbReference>
<dbReference type="EMBL" id="FPBA01000001">
    <property type="protein sequence ID" value="SFT34998.1"/>
    <property type="molecule type" value="Genomic_DNA"/>
</dbReference>
<dbReference type="OrthoDB" id="110231at2"/>
<dbReference type="RefSeq" id="WP_093577669.1">
    <property type="nucleotide sequence ID" value="NZ_FPBA01000001.1"/>
</dbReference>
<keyword evidence="13" id="KW-1185">Reference proteome</keyword>
<dbReference type="SUPFAM" id="SSF54631">
    <property type="entry name" value="CBS-domain pair"/>
    <property type="match status" value="1"/>
</dbReference>
<keyword evidence="2" id="KW-1003">Cell membrane</keyword>
<dbReference type="InterPro" id="IPR002550">
    <property type="entry name" value="CNNM"/>
</dbReference>
<evidence type="ECO:0000256" key="7">
    <source>
        <dbReference type="PROSITE-ProRule" id="PRU00703"/>
    </source>
</evidence>
<evidence type="ECO:0000256" key="4">
    <source>
        <dbReference type="ARBA" id="ARBA00022737"/>
    </source>
</evidence>
<evidence type="ECO:0000256" key="1">
    <source>
        <dbReference type="ARBA" id="ARBA00004651"/>
    </source>
</evidence>